<accession>A0A931CMW6</accession>
<name>A0A931CMW6_9ACTN</name>
<dbReference type="Proteomes" id="UP000598146">
    <property type="component" value="Unassembled WGS sequence"/>
</dbReference>
<keyword evidence="2" id="KW-1185">Reference proteome</keyword>
<proteinExistence type="predicted"/>
<comment type="caution">
    <text evidence="1">The sequence shown here is derived from an EMBL/GenBank/DDBJ whole genome shotgun (WGS) entry which is preliminary data.</text>
</comment>
<protein>
    <submittedName>
        <fullName evidence="1">Uncharacterized protein</fullName>
    </submittedName>
</protein>
<dbReference type="EMBL" id="JADQTO010000031">
    <property type="protein sequence ID" value="MBG0567835.1"/>
    <property type="molecule type" value="Genomic_DNA"/>
</dbReference>
<evidence type="ECO:0000313" key="2">
    <source>
        <dbReference type="Proteomes" id="UP000598146"/>
    </source>
</evidence>
<evidence type="ECO:0000313" key="1">
    <source>
        <dbReference type="EMBL" id="MBG0567835.1"/>
    </source>
</evidence>
<dbReference type="AlphaFoldDB" id="A0A931CMW6"/>
<sequence length="100" mass="10911">MTASIGIWAEGDVTGELVLYRWEADQQTGFVTFETATQRMRPADHSGHAIGDLLYDPAVGEPSGTAASVNQRLFSQVVVAIMRAYRRAGTAPTTAHAYYY</sequence>
<dbReference type="RefSeq" id="WP_196419613.1">
    <property type="nucleotide sequence ID" value="NZ_JADQTO010000031.1"/>
</dbReference>
<gene>
    <name evidence="1" type="ORF">I4J89_40990</name>
</gene>
<organism evidence="1 2">
    <name type="scientific">Actinoplanes aureus</name>
    <dbReference type="NCBI Taxonomy" id="2792083"/>
    <lineage>
        <taxon>Bacteria</taxon>
        <taxon>Bacillati</taxon>
        <taxon>Actinomycetota</taxon>
        <taxon>Actinomycetes</taxon>
        <taxon>Micromonosporales</taxon>
        <taxon>Micromonosporaceae</taxon>
        <taxon>Actinoplanes</taxon>
    </lineage>
</organism>
<reference evidence="1" key="1">
    <citation type="submission" date="2020-11" db="EMBL/GenBank/DDBJ databases">
        <title>Isolation and identification of active actinomycetes.</title>
        <authorList>
            <person name="Sun X."/>
        </authorList>
    </citation>
    <scope>NUCLEOTIDE SEQUENCE</scope>
    <source>
        <strain evidence="1">NEAU-A11</strain>
    </source>
</reference>